<dbReference type="EMBL" id="KN846987">
    <property type="protein sequence ID" value="KIW93073.1"/>
    <property type="molecule type" value="Genomic_DNA"/>
</dbReference>
<proteinExistence type="inferred from homology"/>
<dbReference type="InterPro" id="IPR036291">
    <property type="entry name" value="NAD(P)-bd_dom_sf"/>
</dbReference>
<dbReference type="RefSeq" id="XP_016619742.1">
    <property type="nucleotide sequence ID" value="XM_016763418.1"/>
</dbReference>
<dbReference type="HOGENOM" id="CLU_2468872_0_0_1"/>
<keyword evidence="4" id="KW-1185">Reference proteome</keyword>
<evidence type="ECO:0000256" key="1">
    <source>
        <dbReference type="ARBA" id="ARBA00006484"/>
    </source>
</evidence>
<dbReference type="GO" id="GO:0016491">
    <property type="term" value="F:oxidoreductase activity"/>
    <property type="evidence" value="ECO:0007669"/>
    <property type="project" value="UniProtKB-KW"/>
</dbReference>
<dbReference type="Proteomes" id="UP000053789">
    <property type="component" value="Unassembled WGS sequence"/>
</dbReference>
<name>A0A0D2HIH8_CLAB1</name>
<evidence type="ECO:0000313" key="3">
    <source>
        <dbReference type="EMBL" id="KIW93073.1"/>
    </source>
</evidence>
<sequence length="88" mass="9372">MASVIIPTTTTLKSQAQSKVALVTGAASGKGFAITRLLEKHDAKVVLIDLDLTKVHAAAEEIGHGSTPFSCDVSLWTQQMELFECVSQ</sequence>
<dbReference type="Pfam" id="PF00106">
    <property type="entry name" value="adh_short"/>
    <property type="match status" value="1"/>
</dbReference>
<dbReference type="Gene3D" id="3.40.50.720">
    <property type="entry name" value="NAD(P)-binding Rossmann-like Domain"/>
    <property type="match status" value="1"/>
</dbReference>
<evidence type="ECO:0000313" key="4">
    <source>
        <dbReference type="Proteomes" id="UP000053789"/>
    </source>
</evidence>
<dbReference type="PANTHER" id="PTHR43180">
    <property type="entry name" value="3-OXOACYL-(ACYL-CARRIER-PROTEIN) REDUCTASE (AFU_ORTHOLOGUE AFUA_6G11210)"/>
    <property type="match status" value="1"/>
</dbReference>
<evidence type="ECO:0000256" key="2">
    <source>
        <dbReference type="ARBA" id="ARBA00023002"/>
    </source>
</evidence>
<dbReference type="GeneID" id="27698606"/>
<organism evidence="3 4">
    <name type="scientific">Cladophialophora bantiana (strain ATCC 10958 / CBS 173.52 / CDC B-1940 / NIH 8579)</name>
    <name type="common">Xylohypha bantiana</name>
    <dbReference type="NCBI Taxonomy" id="1442370"/>
    <lineage>
        <taxon>Eukaryota</taxon>
        <taxon>Fungi</taxon>
        <taxon>Dikarya</taxon>
        <taxon>Ascomycota</taxon>
        <taxon>Pezizomycotina</taxon>
        <taxon>Eurotiomycetes</taxon>
        <taxon>Chaetothyriomycetidae</taxon>
        <taxon>Chaetothyriales</taxon>
        <taxon>Herpotrichiellaceae</taxon>
        <taxon>Cladophialophora</taxon>
    </lineage>
</organism>
<comment type="similarity">
    <text evidence="1">Belongs to the short-chain dehydrogenases/reductases (SDR) family.</text>
</comment>
<dbReference type="OrthoDB" id="37659at2759"/>
<accession>A0A0D2HIH8</accession>
<dbReference type="SUPFAM" id="SSF51735">
    <property type="entry name" value="NAD(P)-binding Rossmann-fold domains"/>
    <property type="match status" value="1"/>
</dbReference>
<keyword evidence="2" id="KW-0560">Oxidoreductase</keyword>
<reference evidence="3" key="1">
    <citation type="submission" date="2015-01" db="EMBL/GenBank/DDBJ databases">
        <title>The Genome Sequence of Cladophialophora bantiana CBS 173.52.</title>
        <authorList>
            <consortium name="The Broad Institute Genomics Platform"/>
            <person name="Cuomo C."/>
            <person name="de Hoog S."/>
            <person name="Gorbushina A."/>
            <person name="Stielow B."/>
            <person name="Teixiera M."/>
            <person name="Abouelleil A."/>
            <person name="Chapman S.B."/>
            <person name="Priest M."/>
            <person name="Young S.K."/>
            <person name="Wortman J."/>
            <person name="Nusbaum C."/>
            <person name="Birren B."/>
        </authorList>
    </citation>
    <scope>NUCLEOTIDE SEQUENCE [LARGE SCALE GENOMIC DNA]</scope>
    <source>
        <strain evidence="3">CBS 173.52</strain>
    </source>
</reference>
<dbReference type="PANTHER" id="PTHR43180:SF33">
    <property type="entry name" value="15-HYDROXYPROSTAGLANDIN DEHYDROGENASE [NAD(+)]-LIKE"/>
    <property type="match status" value="1"/>
</dbReference>
<dbReference type="AlphaFoldDB" id="A0A0D2HIH8"/>
<gene>
    <name evidence="3" type="ORF">Z519_05678</name>
</gene>
<protein>
    <submittedName>
        <fullName evidence="3">Uncharacterized protein</fullName>
    </submittedName>
</protein>
<dbReference type="InterPro" id="IPR002347">
    <property type="entry name" value="SDR_fam"/>
</dbReference>
<dbReference type="VEuPathDB" id="FungiDB:Z519_05678"/>